<evidence type="ECO:0000313" key="3">
    <source>
        <dbReference type="Proteomes" id="UP000516437"/>
    </source>
</evidence>
<dbReference type="AlphaFoldDB" id="A0A6A1WDG0"/>
<evidence type="ECO:0000256" key="1">
    <source>
        <dbReference type="SAM" id="MobiDB-lite"/>
    </source>
</evidence>
<accession>A0A6A1WDG0</accession>
<feature type="region of interest" description="Disordered" evidence="1">
    <location>
        <begin position="103"/>
        <end position="165"/>
    </location>
</feature>
<dbReference type="EMBL" id="RXIC02000020">
    <property type="protein sequence ID" value="KAB1223231.1"/>
    <property type="molecule type" value="Genomic_DNA"/>
</dbReference>
<protein>
    <submittedName>
        <fullName evidence="2">Uncharacterized protein</fullName>
    </submittedName>
</protein>
<evidence type="ECO:0000313" key="2">
    <source>
        <dbReference type="EMBL" id="KAB1223231.1"/>
    </source>
</evidence>
<reference evidence="2 3" key="1">
    <citation type="journal article" date="2019" name="Plant Biotechnol. J.">
        <title>The red bayberry genome and genetic basis of sex determination.</title>
        <authorList>
            <person name="Jia H.M."/>
            <person name="Jia H.J."/>
            <person name="Cai Q.L."/>
            <person name="Wang Y."/>
            <person name="Zhao H.B."/>
            <person name="Yang W.F."/>
            <person name="Wang G.Y."/>
            <person name="Li Y.H."/>
            <person name="Zhan D.L."/>
            <person name="Shen Y.T."/>
            <person name="Niu Q.F."/>
            <person name="Chang L."/>
            <person name="Qiu J."/>
            <person name="Zhao L."/>
            <person name="Xie H.B."/>
            <person name="Fu W.Y."/>
            <person name="Jin J."/>
            <person name="Li X.W."/>
            <person name="Jiao Y."/>
            <person name="Zhou C.C."/>
            <person name="Tu T."/>
            <person name="Chai C.Y."/>
            <person name="Gao J.L."/>
            <person name="Fan L.J."/>
            <person name="van de Weg E."/>
            <person name="Wang J.Y."/>
            <person name="Gao Z.S."/>
        </authorList>
    </citation>
    <scope>NUCLEOTIDE SEQUENCE [LARGE SCALE GENOMIC DNA]</scope>
    <source>
        <tissue evidence="2">Leaves</tissue>
    </source>
</reference>
<sequence>MRPTKRSPRTLPEELWSEVISRIVRDNPREWQSLCLVSKQFYQAAHGPMVYRRLRIEDIPPPYPPTEVWKTLRNKCYASKNPHELFVRGSEKMRWTTTLEEGLKEVHTSKKGGKSKGQIPSRLGLSPSRRKLEADCREHNFRAPTGTTSRTNGGCAKSHPKLGND</sequence>
<organism evidence="2 3">
    <name type="scientific">Morella rubra</name>
    <name type="common">Chinese bayberry</name>
    <dbReference type="NCBI Taxonomy" id="262757"/>
    <lineage>
        <taxon>Eukaryota</taxon>
        <taxon>Viridiplantae</taxon>
        <taxon>Streptophyta</taxon>
        <taxon>Embryophyta</taxon>
        <taxon>Tracheophyta</taxon>
        <taxon>Spermatophyta</taxon>
        <taxon>Magnoliopsida</taxon>
        <taxon>eudicotyledons</taxon>
        <taxon>Gunneridae</taxon>
        <taxon>Pentapetalae</taxon>
        <taxon>rosids</taxon>
        <taxon>fabids</taxon>
        <taxon>Fagales</taxon>
        <taxon>Myricaceae</taxon>
        <taxon>Morella</taxon>
    </lineage>
</organism>
<comment type="caution">
    <text evidence="2">The sequence shown here is derived from an EMBL/GenBank/DDBJ whole genome shotgun (WGS) entry which is preliminary data.</text>
</comment>
<keyword evidence="3" id="KW-1185">Reference proteome</keyword>
<dbReference type="Proteomes" id="UP000516437">
    <property type="component" value="Chromosome 2"/>
</dbReference>
<dbReference type="SUPFAM" id="SSF81383">
    <property type="entry name" value="F-box domain"/>
    <property type="match status" value="1"/>
</dbReference>
<feature type="compositionally biased region" description="Basic and acidic residues" evidence="1">
    <location>
        <begin position="130"/>
        <end position="141"/>
    </location>
</feature>
<proteinExistence type="predicted"/>
<name>A0A6A1WDG0_9ROSI</name>
<gene>
    <name evidence="2" type="ORF">CJ030_MR2G002969</name>
</gene>
<dbReference type="InterPro" id="IPR036047">
    <property type="entry name" value="F-box-like_dom_sf"/>
</dbReference>